<reference evidence="1" key="2">
    <citation type="journal article" date="2015" name="Data Brief">
        <title>Shoot transcriptome of the giant reed, Arundo donax.</title>
        <authorList>
            <person name="Barrero R.A."/>
            <person name="Guerrero F.D."/>
            <person name="Moolhuijzen P."/>
            <person name="Goolsby J.A."/>
            <person name="Tidwell J."/>
            <person name="Bellgard S.E."/>
            <person name="Bellgard M.I."/>
        </authorList>
    </citation>
    <scope>NUCLEOTIDE SEQUENCE</scope>
    <source>
        <tissue evidence="1">Shoot tissue taken approximately 20 cm above the soil surface</tissue>
    </source>
</reference>
<reference evidence="1" key="1">
    <citation type="submission" date="2014-09" db="EMBL/GenBank/DDBJ databases">
        <authorList>
            <person name="Magalhaes I.L.F."/>
            <person name="Oliveira U."/>
            <person name="Santos F.R."/>
            <person name="Vidigal T.H.D.A."/>
            <person name="Brescovit A.D."/>
            <person name="Santos A.J."/>
        </authorList>
    </citation>
    <scope>NUCLEOTIDE SEQUENCE</scope>
    <source>
        <tissue evidence="1">Shoot tissue taken approximately 20 cm above the soil surface</tissue>
    </source>
</reference>
<name>A0A0A9HGX6_ARUDO</name>
<proteinExistence type="predicted"/>
<organism evidence="1">
    <name type="scientific">Arundo donax</name>
    <name type="common">Giant reed</name>
    <name type="synonym">Donax arundinaceus</name>
    <dbReference type="NCBI Taxonomy" id="35708"/>
    <lineage>
        <taxon>Eukaryota</taxon>
        <taxon>Viridiplantae</taxon>
        <taxon>Streptophyta</taxon>
        <taxon>Embryophyta</taxon>
        <taxon>Tracheophyta</taxon>
        <taxon>Spermatophyta</taxon>
        <taxon>Magnoliopsida</taxon>
        <taxon>Liliopsida</taxon>
        <taxon>Poales</taxon>
        <taxon>Poaceae</taxon>
        <taxon>PACMAD clade</taxon>
        <taxon>Arundinoideae</taxon>
        <taxon>Arundineae</taxon>
        <taxon>Arundo</taxon>
    </lineage>
</organism>
<evidence type="ECO:0000313" key="1">
    <source>
        <dbReference type="EMBL" id="JAE35064.1"/>
    </source>
</evidence>
<dbReference type="AlphaFoldDB" id="A0A0A9HGX6"/>
<accession>A0A0A9HGX6</accession>
<protein>
    <submittedName>
        <fullName evidence="1">Uncharacterized protein</fullName>
    </submittedName>
</protein>
<sequence length="34" mass="4109">MFRSSLMHSKACDRKSDTYCYIKGSFLWNFQKKT</sequence>
<dbReference type="EMBL" id="GBRH01162832">
    <property type="protein sequence ID" value="JAE35064.1"/>
    <property type="molecule type" value="Transcribed_RNA"/>
</dbReference>